<dbReference type="AlphaFoldDB" id="A0A4R3L6M9"/>
<dbReference type="Proteomes" id="UP000294937">
    <property type="component" value="Unassembled WGS sequence"/>
</dbReference>
<protein>
    <submittedName>
        <fullName evidence="1">Uncharacterized protein</fullName>
    </submittedName>
</protein>
<proteinExistence type="predicted"/>
<organism evidence="1 2">
    <name type="scientific">Hazenella coriacea</name>
    <dbReference type="NCBI Taxonomy" id="1179467"/>
    <lineage>
        <taxon>Bacteria</taxon>
        <taxon>Bacillati</taxon>
        <taxon>Bacillota</taxon>
        <taxon>Bacilli</taxon>
        <taxon>Bacillales</taxon>
        <taxon>Thermoactinomycetaceae</taxon>
        <taxon>Hazenella</taxon>
    </lineage>
</organism>
<evidence type="ECO:0000313" key="1">
    <source>
        <dbReference type="EMBL" id="TCS95541.1"/>
    </source>
</evidence>
<accession>A0A4R3L6M9</accession>
<evidence type="ECO:0000313" key="2">
    <source>
        <dbReference type="Proteomes" id="UP000294937"/>
    </source>
</evidence>
<reference evidence="1 2" key="1">
    <citation type="submission" date="2019-03" db="EMBL/GenBank/DDBJ databases">
        <title>Genomic Encyclopedia of Type Strains, Phase IV (KMG-IV): sequencing the most valuable type-strain genomes for metagenomic binning, comparative biology and taxonomic classification.</title>
        <authorList>
            <person name="Goeker M."/>
        </authorList>
    </citation>
    <scope>NUCLEOTIDE SEQUENCE [LARGE SCALE GENOMIC DNA]</scope>
    <source>
        <strain evidence="1 2">DSM 45707</strain>
    </source>
</reference>
<gene>
    <name evidence="1" type="ORF">EDD58_102114</name>
</gene>
<sequence>MQQVNSFTIPYEIVDPLSPTERFVYYELCRLAVRQNTLNEEFRIRIPKGSLITSTLRLSKILDMAYSKTGVTLDVLADRSLIEMIPLETGSQVPTFFLIQVKKELPPSPKKRKSLLDF</sequence>
<dbReference type="OrthoDB" id="2990082at2"/>
<dbReference type="RefSeq" id="WP_131923540.1">
    <property type="nucleotide sequence ID" value="NZ_SMAG01000002.1"/>
</dbReference>
<keyword evidence="2" id="KW-1185">Reference proteome</keyword>
<dbReference type="EMBL" id="SMAG01000002">
    <property type="protein sequence ID" value="TCS95541.1"/>
    <property type="molecule type" value="Genomic_DNA"/>
</dbReference>
<comment type="caution">
    <text evidence="1">The sequence shown here is derived from an EMBL/GenBank/DDBJ whole genome shotgun (WGS) entry which is preliminary data.</text>
</comment>
<name>A0A4R3L6M9_9BACL</name>